<evidence type="ECO:0000259" key="1">
    <source>
        <dbReference type="PROSITE" id="PS50878"/>
    </source>
</evidence>
<dbReference type="InterPro" id="IPR000477">
    <property type="entry name" value="RT_dom"/>
</dbReference>
<evidence type="ECO:0000313" key="2">
    <source>
        <dbReference type="EMBL" id="KYP77036.1"/>
    </source>
</evidence>
<organism evidence="2 3">
    <name type="scientific">Cajanus cajan</name>
    <name type="common">Pigeon pea</name>
    <name type="synonym">Cajanus indicus</name>
    <dbReference type="NCBI Taxonomy" id="3821"/>
    <lineage>
        <taxon>Eukaryota</taxon>
        <taxon>Viridiplantae</taxon>
        <taxon>Streptophyta</taxon>
        <taxon>Embryophyta</taxon>
        <taxon>Tracheophyta</taxon>
        <taxon>Spermatophyta</taxon>
        <taxon>Magnoliopsida</taxon>
        <taxon>eudicotyledons</taxon>
        <taxon>Gunneridae</taxon>
        <taxon>Pentapetalae</taxon>
        <taxon>rosids</taxon>
        <taxon>fabids</taxon>
        <taxon>Fabales</taxon>
        <taxon>Fabaceae</taxon>
        <taxon>Papilionoideae</taxon>
        <taxon>50 kb inversion clade</taxon>
        <taxon>NPAAA clade</taxon>
        <taxon>indigoferoid/millettioid clade</taxon>
        <taxon>Phaseoleae</taxon>
        <taxon>Cajanus</taxon>
    </lineage>
</organism>
<dbReference type="SUPFAM" id="SSF56672">
    <property type="entry name" value="DNA/RNA polymerases"/>
    <property type="match status" value="1"/>
</dbReference>
<dbReference type="Pfam" id="PF00078">
    <property type="entry name" value="RVT_1"/>
    <property type="match status" value="1"/>
</dbReference>
<dbReference type="AlphaFoldDB" id="A0A151UCI4"/>
<name>A0A151UCI4_CAJCA</name>
<dbReference type="PROSITE" id="PS50878">
    <property type="entry name" value="RT_POL"/>
    <property type="match status" value="1"/>
</dbReference>
<dbReference type="PANTHER" id="PTHR33064">
    <property type="entry name" value="POL PROTEIN"/>
    <property type="match status" value="1"/>
</dbReference>
<dbReference type="Gramene" id="C.cajan_20684.t">
    <property type="protein sequence ID" value="C.cajan_20684.t"/>
    <property type="gene ID" value="C.cajan_20684"/>
</dbReference>
<protein>
    <submittedName>
        <fullName evidence="2">Retrovirus-related Pol polyprotein from transposon 17.6</fullName>
    </submittedName>
</protein>
<dbReference type="Proteomes" id="UP000075243">
    <property type="component" value="Chromosome 1"/>
</dbReference>
<evidence type="ECO:0000313" key="3">
    <source>
        <dbReference type="Proteomes" id="UP000075243"/>
    </source>
</evidence>
<dbReference type="InterPro" id="IPR043502">
    <property type="entry name" value="DNA/RNA_pol_sf"/>
</dbReference>
<dbReference type="PANTHER" id="PTHR33064:SF37">
    <property type="entry name" value="RIBONUCLEASE H"/>
    <property type="match status" value="1"/>
</dbReference>
<dbReference type="Pfam" id="PF17919">
    <property type="entry name" value="RT_RNaseH_2"/>
    <property type="match status" value="1"/>
</dbReference>
<reference evidence="2 3" key="1">
    <citation type="journal article" date="2012" name="Nat. Biotechnol.">
        <title>Draft genome sequence of pigeonpea (Cajanus cajan), an orphan legume crop of resource-poor farmers.</title>
        <authorList>
            <person name="Varshney R.K."/>
            <person name="Chen W."/>
            <person name="Li Y."/>
            <person name="Bharti A.K."/>
            <person name="Saxena R.K."/>
            <person name="Schlueter J.A."/>
            <person name="Donoghue M.T."/>
            <person name="Azam S."/>
            <person name="Fan G."/>
            <person name="Whaley A.M."/>
            <person name="Farmer A.D."/>
            <person name="Sheridan J."/>
            <person name="Iwata A."/>
            <person name="Tuteja R."/>
            <person name="Penmetsa R.V."/>
            <person name="Wu W."/>
            <person name="Upadhyaya H.D."/>
            <person name="Yang S.P."/>
            <person name="Shah T."/>
            <person name="Saxena K.B."/>
            <person name="Michael T."/>
            <person name="McCombie W.R."/>
            <person name="Yang B."/>
            <person name="Zhang G."/>
            <person name="Yang H."/>
            <person name="Wang J."/>
            <person name="Spillane C."/>
            <person name="Cook D.R."/>
            <person name="May G.D."/>
            <person name="Xu X."/>
            <person name="Jackson S.A."/>
        </authorList>
    </citation>
    <scope>NUCLEOTIDE SEQUENCE [LARGE SCALE GENOMIC DNA]</scope>
    <source>
        <strain evidence="3">cv. Asha</strain>
    </source>
</reference>
<dbReference type="InterPro" id="IPR043128">
    <property type="entry name" value="Rev_trsase/Diguanyl_cyclase"/>
</dbReference>
<dbReference type="OMA" id="NSECEIA"/>
<dbReference type="CDD" id="cd01647">
    <property type="entry name" value="RT_LTR"/>
    <property type="match status" value="1"/>
</dbReference>
<dbReference type="Gene3D" id="3.30.70.270">
    <property type="match status" value="2"/>
</dbReference>
<proteinExistence type="predicted"/>
<dbReference type="FunFam" id="3.30.70.270:FF:000020">
    <property type="entry name" value="Transposon Tf2-6 polyprotein-like Protein"/>
    <property type="match status" value="1"/>
</dbReference>
<gene>
    <name evidence="2" type="ORF">KK1_021302</name>
</gene>
<dbReference type="InterPro" id="IPR051320">
    <property type="entry name" value="Viral_Replic_Matur_Polypro"/>
</dbReference>
<feature type="domain" description="Reverse transcriptase" evidence="1">
    <location>
        <begin position="1"/>
        <end position="67"/>
    </location>
</feature>
<accession>A0A151UCI4</accession>
<keyword evidence="3" id="KW-1185">Reference proteome</keyword>
<sequence>MNEVLRPFLRKFVLVFFDDILVYSRSLEEHQYHLRQVLTLLKENLLVANGKKCEFARPQMAYMGHVISVKGVAADPSKVEAMLKWPQPTSLKGLRGFLDLTGYYRRFVRGYGVISRPLTELLKKEAFVWSGEATAAFEALKQAMVELPILAVPNFSKQFVVESDASSKGIGANSRIHPVFHVS</sequence>
<dbReference type="InterPro" id="IPR041577">
    <property type="entry name" value="RT_RNaseH_2"/>
</dbReference>
<dbReference type="EMBL" id="CM003603">
    <property type="protein sequence ID" value="KYP77036.1"/>
    <property type="molecule type" value="Genomic_DNA"/>
</dbReference>